<keyword evidence="1" id="KW-0328">Glycosyltransferase</keyword>
<dbReference type="PANTHER" id="PTHR38784:SF1">
    <property type="entry name" value="SUCROSE PHOSPHORYLASE"/>
    <property type="match status" value="1"/>
</dbReference>
<dbReference type="AlphaFoldDB" id="A0A238ZK75"/>
<dbReference type="SMART" id="SM00642">
    <property type="entry name" value="Aamy"/>
    <property type="match status" value="1"/>
</dbReference>
<sequence>MSLRNAVQLICYPNRLGNNLADLYTVIDRYLGDTIGGVHILPLYPSNADSGFSPLTHAEVDPAFGTWADVERITARYDLCLDLTINHISDESVEFKDFLKNGTASAYADLFVQVDRLGPISPQDLALIHIRKEKEPFREVQFANGERGRVWCTFTEQQIDLDYTAAHTYQLMEGYIAFLAARGVKLFRLDAFGYTTKRIGSSCFLVEPEVYRILEWFRDTTQKYGAETLPEVHDHTSYQYAISRRGMRPYAFALPPLILHCLLEGSSRYLRNWLRMCPRNQVTVLDTHDGICIPDVEGVLPEDQIKALVANVSERSADPIMRRSAVNVHSVGAIYQLTCTFYEALQCDDDAYIVARAIQFFTPGIPQVYYVGLLAGANDYGLLESSGEARDINRHYYSFEEIDQQMQRPVVQRLLELMRFRSHYPAFEGRFELNSSIDSRVLMGWRHGEFYCRLDIDLVAKTAVINYRDVEGCCEREMQC</sequence>
<keyword evidence="5" id="KW-1185">Reference proteome</keyword>
<dbReference type="InterPro" id="IPR022527">
    <property type="entry name" value="Sucrose_phospho"/>
</dbReference>
<dbReference type="Gene3D" id="3.90.400.10">
    <property type="entry name" value="Oligo-1,6-glucosidase, Domain 2"/>
    <property type="match status" value="1"/>
</dbReference>
<evidence type="ECO:0000313" key="4">
    <source>
        <dbReference type="EMBL" id="SNR83084.1"/>
    </source>
</evidence>
<evidence type="ECO:0000313" key="5">
    <source>
        <dbReference type="Proteomes" id="UP000242915"/>
    </source>
</evidence>
<proteinExistence type="predicted"/>
<evidence type="ECO:0000259" key="3">
    <source>
        <dbReference type="SMART" id="SM00642"/>
    </source>
</evidence>
<organism evidence="4 5">
    <name type="scientific">Pseudomonas segetis</name>
    <dbReference type="NCBI Taxonomy" id="298908"/>
    <lineage>
        <taxon>Bacteria</taxon>
        <taxon>Pseudomonadati</taxon>
        <taxon>Pseudomonadota</taxon>
        <taxon>Gammaproteobacteria</taxon>
        <taxon>Pseudomonadales</taxon>
        <taxon>Pseudomonadaceae</taxon>
        <taxon>Pseudomonas</taxon>
    </lineage>
</organism>
<protein>
    <submittedName>
        <fullName evidence="4">Sucrose phosphorylase</fullName>
    </submittedName>
</protein>
<dbReference type="SUPFAM" id="SSF51445">
    <property type="entry name" value="(Trans)glycosidases"/>
    <property type="match status" value="1"/>
</dbReference>
<evidence type="ECO:0000256" key="1">
    <source>
        <dbReference type="ARBA" id="ARBA00022676"/>
    </source>
</evidence>
<feature type="domain" description="Glycosyl hydrolase family 13 catalytic" evidence="3">
    <location>
        <begin position="8"/>
        <end position="421"/>
    </location>
</feature>
<name>A0A238ZK75_9PSED</name>
<reference evidence="5" key="1">
    <citation type="submission" date="2017-06" db="EMBL/GenBank/DDBJ databases">
        <authorList>
            <person name="Varghese N."/>
            <person name="Submissions S."/>
        </authorList>
    </citation>
    <scope>NUCLEOTIDE SEQUENCE [LARGE SCALE GENOMIC DNA]</scope>
    <source>
        <strain evidence="5">CIP 108523</strain>
    </source>
</reference>
<dbReference type="InterPro" id="IPR045857">
    <property type="entry name" value="O16G_dom_2"/>
</dbReference>
<dbReference type="NCBIfam" id="TIGR03852">
    <property type="entry name" value="sucrose_gtfA"/>
    <property type="match status" value="1"/>
</dbReference>
<dbReference type="GO" id="GO:0005975">
    <property type="term" value="P:carbohydrate metabolic process"/>
    <property type="evidence" value="ECO:0007669"/>
    <property type="project" value="InterPro"/>
</dbReference>
<accession>A0A238ZK75</accession>
<dbReference type="InterPro" id="IPR006047">
    <property type="entry name" value="GH13_cat_dom"/>
</dbReference>
<dbReference type="Pfam" id="PF00128">
    <property type="entry name" value="Alpha-amylase"/>
    <property type="match status" value="1"/>
</dbReference>
<dbReference type="GO" id="GO:0004645">
    <property type="term" value="F:1,4-alpha-oligoglucan phosphorylase activity"/>
    <property type="evidence" value="ECO:0007669"/>
    <property type="project" value="InterPro"/>
</dbReference>
<evidence type="ECO:0000256" key="2">
    <source>
        <dbReference type="ARBA" id="ARBA00022679"/>
    </source>
</evidence>
<dbReference type="RefSeq" id="WP_010484699.1">
    <property type="nucleotide sequence ID" value="NZ_FZOG01000001.1"/>
</dbReference>
<dbReference type="InterPro" id="IPR017853">
    <property type="entry name" value="GH"/>
</dbReference>
<keyword evidence="2" id="KW-0808">Transferase</keyword>
<dbReference type="Gene3D" id="3.20.20.80">
    <property type="entry name" value="Glycosidases"/>
    <property type="match status" value="1"/>
</dbReference>
<dbReference type="PANTHER" id="PTHR38784">
    <property type="entry name" value="SUCROSE PHOSPHORYLASE"/>
    <property type="match status" value="1"/>
</dbReference>
<dbReference type="Proteomes" id="UP000242915">
    <property type="component" value="Unassembled WGS sequence"/>
</dbReference>
<gene>
    <name evidence="4" type="ORF">SAMN05216255_0453</name>
</gene>
<dbReference type="EMBL" id="FZOG01000001">
    <property type="protein sequence ID" value="SNR83084.1"/>
    <property type="molecule type" value="Genomic_DNA"/>
</dbReference>